<comment type="caution">
    <text evidence="2">The sequence shown here is derived from an EMBL/GenBank/DDBJ whole genome shotgun (WGS) entry which is preliminary data.</text>
</comment>
<dbReference type="EMBL" id="JABEZZ010000013">
    <property type="protein sequence ID" value="MBA0602773.1"/>
    <property type="molecule type" value="Genomic_DNA"/>
</dbReference>
<evidence type="ECO:0000313" key="3">
    <source>
        <dbReference type="Proteomes" id="UP000593578"/>
    </source>
</evidence>
<feature type="region of interest" description="Disordered" evidence="1">
    <location>
        <begin position="1"/>
        <end position="34"/>
    </location>
</feature>
<evidence type="ECO:0000313" key="2">
    <source>
        <dbReference type="EMBL" id="MBA0602773.1"/>
    </source>
</evidence>
<organism evidence="2 3">
    <name type="scientific">Gossypium raimondii</name>
    <name type="common">Peruvian cotton</name>
    <name type="synonym">Gossypium klotzschianum subsp. raimondii</name>
    <dbReference type="NCBI Taxonomy" id="29730"/>
    <lineage>
        <taxon>Eukaryota</taxon>
        <taxon>Viridiplantae</taxon>
        <taxon>Streptophyta</taxon>
        <taxon>Embryophyta</taxon>
        <taxon>Tracheophyta</taxon>
        <taxon>Spermatophyta</taxon>
        <taxon>Magnoliopsida</taxon>
        <taxon>eudicotyledons</taxon>
        <taxon>Gunneridae</taxon>
        <taxon>Pentapetalae</taxon>
        <taxon>rosids</taxon>
        <taxon>malvids</taxon>
        <taxon>Malvales</taxon>
        <taxon>Malvaceae</taxon>
        <taxon>Malvoideae</taxon>
        <taxon>Gossypium</taxon>
    </lineage>
</organism>
<protein>
    <submittedName>
        <fullName evidence="2">Uncharacterized protein</fullName>
    </submittedName>
</protein>
<proteinExistence type="predicted"/>
<evidence type="ECO:0000256" key="1">
    <source>
        <dbReference type="SAM" id="MobiDB-lite"/>
    </source>
</evidence>
<gene>
    <name evidence="2" type="ORF">Gorai_002942</name>
</gene>
<name>A0A7J8QN50_GOSRA</name>
<reference evidence="2 3" key="1">
    <citation type="journal article" date="2019" name="Genome Biol. Evol.">
        <title>Insights into the evolution of the New World diploid cottons (Gossypium, subgenus Houzingenia) based on genome sequencing.</title>
        <authorList>
            <person name="Grover C.E."/>
            <person name="Arick M.A. 2nd"/>
            <person name="Thrash A."/>
            <person name="Conover J.L."/>
            <person name="Sanders W.S."/>
            <person name="Peterson D.G."/>
            <person name="Frelichowski J.E."/>
            <person name="Scheffler J.A."/>
            <person name="Scheffler B.E."/>
            <person name="Wendel J.F."/>
        </authorList>
    </citation>
    <scope>NUCLEOTIDE SEQUENCE [LARGE SCALE GENOMIC DNA]</scope>
    <source>
        <strain evidence="2">8</strain>
        <tissue evidence="2">Leaf</tissue>
    </source>
</reference>
<dbReference type="Proteomes" id="UP000593578">
    <property type="component" value="Unassembled WGS sequence"/>
</dbReference>
<feature type="compositionally biased region" description="Basic residues" evidence="1">
    <location>
        <begin position="25"/>
        <end position="34"/>
    </location>
</feature>
<accession>A0A7J8QN50</accession>
<sequence>MGNGEGDHEDDIRNGNSSGGNVKPRNGKRKPNNLKEKRRKVKCVICNGSHMVNNCSKRSMISRNDKLEGKAKRLGSSASIAKSEKAKESEKKLMECFLCRGPHRLWNYLKEFVVEGDDGSDREPMRLSSILRGVEAKRAKMNKKKQVKCFLCCGPHELQNCLEQSKLSMVKRKATKLVKSSERLPPKEEVSCALDFEEKVAMQRLRLGSIRLNSNKASKLVESSGEILLEIQGKKFIQERGFKPSMILCEDIWPLVQYHSQECFSVTPKDSAVVVVVQELYASFRDQEPRRS</sequence>
<dbReference type="AlphaFoldDB" id="A0A7J8QN50"/>